<dbReference type="Proteomes" id="UP000824259">
    <property type="component" value="Unassembled WGS sequence"/>
</dbReference>
<evidence type="ECO:0000313" key="2">
    <source>
        <dbReference type="EMBL" id="HJA98012.1"/>
    </source>
</evidence>
<name>A0A9D2IDA7_9BACT</name>
<gene>
    <name evidence="2" type="ORF">H9779_00190</name>
</gene>
<protein>
    <submittedName>
        <fullName evidence="2">DUF2752 domain-containing protein</fullName>
    </submittedName>
</protein>
<evidence type="ECO:0000313" key="3">
    <source>
        <dbReference type="Proteomes" id="UP000824259"/>
    </source>
</evidence>
<reference evidence="2" key="1">
    <citation type="journal article" date="2021" name="PeerJ">
        <title>Extensive microbial diversity within the chicken gut microbiome revealed by metagenomics and culture.</title>
        <authorList>
            <person name="Gilroy R."/>
            <person name="Ravi A."/>
            <person name="Getino M."/>
            <person name="Pursley I."/>
            <person name="Horton D.L."/>
            <person name="Alikhan N.F."/>
            <person name="Baker D."/>
            <person name="Gharbi K."/>
            <person name="Hall N."/>
            <person name="Watson M."/>
            <person name="Adriaenssens E.M."/>
            <person name="Foster-Nyarko E."/>
            <person name="Jarju S."/>
            <person name="Secka A."/>
            <person name="Antonio M."/>
            <person name="Oren A."/>
            <person name="Chaudhuri R.R."/>
            <person name="La Ragione R."/>
            <person name="Hildebrand F."/>
            <person name="Pallen M.J."/>
        </authorList>
    </citation>
    <scope>NUCLEOTIDE SEQUENCE</scope>
    <source>
        <strain evidence="2">CHK169-11906</strain>
    </source>
</reference>
<dbReference type="Pfam" id="PF10825">
    <property type="entry name" value="DUF2752"/>
    <property type="match status" value="1"/>
</dbReference>
<sequence length="86" mass="10006">MLTKLKCPGCGSQRAIHNLLNLNIQKAFEYNALLVCTIPIIPIFIVAQIYRRRFPRFYNTLFGTPFIIGILLITISWWIIRLTLKV</sequence>
<accession>A0A9D2IDA7</accession>
<dbReference type="EMBL" id="DWYR01000001">
    <property type="protein sequence ID" value="HJA98012.1"/>
    <property type="molecule type" value="Genomic_DNA"/>
</dbReference>
<proteinExistence type="predicted"/>
<feature type="transmembrane region" description="Helical" evidence="1">
    <location>
        <begin position="30"/>
        <end position="50"/>
    </location>
</feature>
<evidence type="ECO:0000256" key="1">
    <source>
        <dbReference type="SAM" id="Phobius"/>
    </source>
</evidence>
<dbReference type="AlphaFoldDB" id="A0A9D2IDA7"/>
<dbReference type="InterPro" id="IPR021215">
    <property type="entry name" value="DUF2752"/>
</dbReference>
<comment type="caution">
    <text evidence="2">The sequence shown here is derived from an EMBL/GenBank/DDBJ whole genome shotgun (WGS) entry which is preliminary data.</text>
</comment>
<keyword evidence="1" id="KW-0472">Membrane</keyword>
<feature type="transmembrane region" description="Helical" evidence="1">
    <location>
        <begin position="57"/>
        <end position="80"/>
    </location>
</feature>
<organism evidence="2 3">
    <name type="scientific">Candidatus Alistipes avicola</name>
    <dbReference type="NCBI Taxonomy" id="2838432"/>
    <lineage>
        <taxon>Bacteria</taxon>
        <taxon>Pseudomonadati</taxon>
        <taxon>Bacteroidota</taxon>
        <taxon>Bacteroidia</taxon>
        <taxon>Bacteroidales</taxon>
        <taxon>Rikenellaceae</taxon>
        <taxon>Alistipes</taxon>
    </lineage>
</organism>
<keyword evidence="1" id="KW-1133">Transmembrane helix</keyword>
<reference evidence="2" key="2">
    <citation type="submission" date="2021-04" db="EMBL/GenBank/DDBJ databases">
        <authorList>
            <person name="Gilroy R."/>
        </authorList>
    </citation>
    <scope>NUCLEOTIDE SEQUENCE</scope>
    <source>
        <strain evidence="2">CHK169-11906</strain>
    </source>
</reference>
<keyword evidence="1" id="KW-0812">Transmembrane</keyword>